<dbReference type="Pfam" id="PF00857">
    <property type="entry name" value="Isochorismatase"/>
    <property type="match status" value="1"/>
</dbReference>
<protein>
    <submittedName>
        <fullName evidence="2">Nicotinamidase-related amidase</fullName>
    </submittedName>
</protein>
<gene>
    <name evidence="2" type="ORF">FHS68_003752</name>
</gene>
<organism evidence="2 3">
    <name type="scientific">Dyadobacter arcticus</name>
    <dbReference type="NCBI Taxonomy" id="1078754"/>
    <lineage>
        <taxon>Bacteria</taxon>
        <taxon>Pseudomonadati</taxon>
        <taxon>Bacteroidota</taxon>
        <taxon>Cytophagia</taxon>
        <taxon>Cytophagales</taxon>
        <taxon>Spirosomataceae</taxon>
        <taxon>Dyadobacter</taxon>
    </lineage>
</organism>
<reference evidence="2 3" key="1">
    <citation type="submission" date="2020-03" db="EMBL/GenBank/DDBJ databases">
        <title>Genomic Encyclopedia of Type Strains, Phase IV (KMG-IV): sequencing the most valuable type-strain genomes for metagenomic binning, comparative biology and taxonomic classification.</title>
        <authorList>
            <person name="Goeker M."/>
        </authorList>
    </citation>
    <scope>NUCLEOTIDE SEQUENCE [LARGE SCALE GENOMIC DNA]</scope>
    <source>
        <strain evidence="2 3">DSM 102865</strain>
    </source>
</reference>
<feature type="domain" description="Isochorismatase-like" evidence="1">
    <location>
        <begin position="16"/>
        <end position="170"/>
    </location>
</feature>
<sequence length="217" mass="22930">MNATTKYIQFNPSNAAIVLVDHQPGVLAMVGSFPAKSVAANTALLAQLGEELGIPMVITSTRENLKFLGTNLPEIQKAAPIGYKNRVRRAGTLNAFHDPAFVDAVKNLNRKNLVMAGLLTDVCLFHSVVSAIEAGYNVQVVADASGTSTPLANSVTYDRLRDLGAVITSTYGILFELYSDLSTPEGQKAEGIAAASAQAQQKEAAPKAALLENITSN</sequence>
<dbReference type="InterPro" id="IPR036380">
    <property type="entry name" value="Isochorismatase-like_sf"/>
</dbReference>
<dbReference type="PANTHER" id="PTHR43559:SF3">
    <property type="entry name" value="HYDROLASE YCAC-RELATED"/>
    <property type="match status" value="1"/>
</dbReference>
<dbReference type="InterPro" id="IPR000868">
    <property type="entry name" value="Isochorismatase-like_dom"/>
</dbReference>
<dbReference type="PANTHER" id="PTHR43559">
    <property type="entry name" value="HYDROLASE YCAC-RELATED"/>
    <property type="match status" value="1"/>
</dbReference>
<accession>A0ABX0US56</accession>
<dbReference type="Proteomes" id="UP001179181">
    <property type="component" value="Unassembled WGS sequence"/>
</dbReference>
<dbReference type="EMBL" id="JAASQJ010000003">
    <property type="protein sequence ID" value="NIJ54570.1"/>
    <property type="molecule type" value="Genomic_DNA"/>
</dbReference>
<dbReference type="RefSeq" id="WP_167272923.1">
    <property type="nucleotide sequence ID" value="NZ_JAASQJ010000003.1"/>
</dbReference>
<proteinExistence type="predicted"/>
<dbReference type="InterPro" id="IPR053152">
    <property type="entry name" value="Hydrolase_YcaC-like"/>
</dbReference>
<evidence type="ECO:0000313" key="3">
    <source>
        <dbReference type="Proteomes" id="UP001179181"/>
    </source>
</evidence>
<name>A0ABX0US56_9BACT</name>
<dbReference type="Gene3D" id="3.40.50.850">
    <property type="entry name" value="Isochorismatase-like"/>
    <property type="match status" value="1"/>
</dbReference>
<evidence type="ECO:0000259" key="1">
    <source>
        <dbReference type="Pfam" id="PF00857"/>
    </source>
</evidence>
<comment type="caution">
    <text evidence="2">The sequence shown here is derived from an EMBL/GenBank/DDBJ whole genome shotgun (WGS) entry which is preliminary data.</text>
</comment>
<keyword evidence="3" id="KW-1185">Reference proteome</keyword>
<evidence type="ECO:0000313" key="2">
    <source>
        <dbReference type="EMBL" id="NIJ54570.1"/>
    </source>
</evidence>
<dbReference type="SUPFAM" id="SSF52499">
    <property type="entry name" value="Isochorismatase-like hydrolases"/>
    <property type="match status" value="1"/>
</dbReference>